<comment type="caution">
    <text evidence="3">The sequence shown here is derived from an EMBL/GenBank/DDBJ whole genome shotgun (WGS) entry which is preliminary data.</text>
</comment>
<evidence type="ECO:0000259" key="2">
    <source>
        <dbReference type="Pfam" id="PF02525"/>
    </source>
</evidence>
<gene>
    <name evidence="3" type="ORF">QGN17_04055</name>
</gene>
<dbReference type="Gene3D" id="3.40.50.360">
    <property type="match status" value="1"/>
</dbReference>
<evidence type="ECO:0000313" key="4">
    <source>
        <dbReference type="Proteomes" id="UP001160625"/>
    </source>
</evidence>
<evidence type="ECO:0000313" key="3">
    <source>
        <dbReference type="EMBL" id="MDH7637896.1"/>
    </source>
</evidence>
<dbReference type="RefSeq" id="WP_281043233.1">
    <property type="nucleotide sequence ID" value="NZ_JARYGZ010000001.1"/>
</dbReference>
<keyword evidence="4" id="KW-1185">Reference proteome</keyword>
<dbReference type="Proteomes" id="UP001160625">
    <property type="component" value="Unassembled WGS sequence"/>
</dbReference>
<dbReference type="InterPro" id="IPR046980">
    <property type="entry name" value="KefG/KefF"/>
</dbReference>
<keyword evidence="1" id="KW-0560">Oxidoreductase</keyword>
<proteinExistence type="predicted"/>
<evidence type="ECO:0000256" key="1">
    <source>
        <dbReference type="ARBA" id="ARBA00023002"/>
    </source>
</evidence>
<name>A0ABT6N0P1_9SPHN</name>
<dbReference type="EMBL" id="JARYGZ010000001">
    <property type="protein sequence ID" value="MDH7637896.1"/>
    <property type="molecule type" value="Genomic_DNA"/>
</dbReference>
<sequence length="186" mass="20572">MSATILLFHSDYARSKANRALAEAAAAIDGMEVCEVASRSRPDAIDVDAEVAHLLRARRLILQFPINWYSTPPLLKAWQDHVLTRMYYIRAKEEGDRLAGLPVMVAATAGNVPEAYAADGVNLFPLEELLKPLHSTAHRCGWQWADPFTVYRANRLNADELAVEADRYVARIGEWVASTAPLVGEG</sequence>
<feature type="domain" description="Flavodoxin-like fold" evidence="2">
    <location>
        <begin position="1"/>
        <end position="169"/>
    </location>
</feature>
<organism evidence="3 4">
    <name type="scientific">Sphingomonas oryzagri</name>
    <dbReference type="NCBI Taxonomy" id="3042314"/>
    <lineage>
        <taxon>Bacteria</taxon>
        <taxon>Pseudomonadati</taxon>
        <taxon>Pseudomonadota</taxon>
        <taxon>Alphaproteobacteria</taxon>
        <taxon>Sphingomonadales</taxon>
        <taxon>Sphingomonadaceae</taxon>
        <taxon>Sphingomonas</taxon>
    </lineage>
</organism>
<dbReference type="InterPro" id="IPR029039">
    <property type="entry name" value="Flavoprotein-like_sf"/>
</dbReference>
<protein>
    <submittedName>
        <fullName evidence="3">NAD(P)H-dependent oxidoreductase</fullName>
    </submittedName>
</protein>
<dbReference type="PANTHER" id="PTHR47307:SF1">
    <property type="entry name" value="GLUTATHIONE-REGULATED POTASSIUM-EFFLUX SYSTEM ANCILLARY PROTEIN KEFG"/>
    <property type="match status" value="1"/>
</dbReference>
<dbReference type="SUPFAM" id="SSF52218">
    <property type="entry name" value="Flavoproteins"/>
    <property type="match status" value="1"/>
</dbReference>
<dbReference type="Pfam" id="PF02525">
    <property type="entry name" value="Flavodoxin_2"/>
    <property type="match status" value="1"/>
</dbReference>
<dbReference type="PANTHER" id="PTHR47307">
    <property type="entry name" value="GLUTATHIONE-REGULATED POTASSIUM-EFFLUX SYSTEM ANCILLARY PROTEIN KEFG"/>
    <property type="match status" value="1"/>
</dbReference>
<reference evidence="3" key="1">
    <citation type="submission" date="2023-04" db="EMBL/GenBank/DDBJ databases">
        <title>Sphingomonas sp. MAHUQ-71 isolated from rice field.</title>
        <authorList>
            <person name="Huq M.A."/>
        </authorList>
    </citation>
    <scope>NUCLEOTIDE SEQUENCE</scope>
    <source>
        <strain evidence="3">MAHUQ-71</strain>
    </source>
</reference>
<accession>A0ABT6N0P1</accession>
<dbReference type="InterPro" id="IPR003680">
    <property type="entry name" value="Flavodoxin_fold"/>
</dbReference>